<evidence type="ECO:0000313" key="2">
    <source>
        <dbReference type="Proteomes" id="UP001056426"/>
    </source>
</evidence>
<gene>
    <name evidence="1" type="ORF">M9189_11015</name>
</gene>
<sequence length="106" mass="12208">MKSLNKVKPQIEEINGLRCVIVEQNIDESRADFLTRLLLHNGYAVEKSVDAEGKITLGVTDLLFNPVIDVYKRRLRSFTGHKVTPAYWLQLSDTETIDEVQYWGKK</sequence>
<keyword evidence="2" id="KW-1185">Reference proteome</keyword>
<dbReference type="AlphaFoldDB" id="A0A9J6ZNB3"/>
<protein>
    <submittedName>
        <fullName evidence="1">Uncharacterized protein</fullName>
    </submittedName>
</protein>
<proteinExistence type="predicted"/>
<dbReference type="EMBL" id="CP098400">
    <property type="protein sequence ID" value="URW79386.1"/>
    <property type="molecule type" value="Genomic_DNA"/>
</dbReference>
<accession>A0A9J6ZNB3</accession>
<evidence type="ECO:0000313" key="1">
    <source>
        <dbReference type="EMBL" id="URW79386.1"/>
    </source>
</evidence>
<name>A0A9J6ZNB3_9BACT</name>
<organism evidence="1 2">
    <name type="scientific">Xiashengella succiniciproducens</name>
    <dbReference type="NCBI Taxonomy" id="2949635"/>
    <lineage>
        <taxon>Bacteria</taxon>
        <taxon>Pseudomonadati</taxon>
        <taxon>Bacteroidota</taxon>
        <taxon>Bacteroidia</taxon>
        <taxon>Marinilabiliales</taxon>
        <taxon>Marinilabiliaceae</taxon>
        <taxon>Xiashengella</taxon>
    </lineage>
</organism>
<reference evidence="1" key="1">
    <citation type="submission" date="2022-05" db="EMBL/GenBank/DDBJ databases">
        <authorList>
            <person name="Sun X."/>
        </authorList>
    </citation>
    <scope>NUCLEOTIDE SEQUENCE</scope>
    <source>
        <strain evidence="1">Ai-910</strain>
    </source>
</reference>
<reference evidence="1" key="2">
    <citation type="submission" date="2022-06" db="EMBL/GenBank/DDBJ databases">
        <title>Xiashengella guii gen. nov. sp. nov., a bacterium isolated form anaerobic digestion tank.</title>
        <authorList>
            <person name="Huang H."/>
        </authorList>
    </citation>
    <scope>NUCLEOTIDE SEQUENCE</scope>
    <source>
        <strain evidence="1">Ai-910</strain>
    </source>
</reference>
<dbReference type="KEGG" id="alkq:M9189_11015"/>
<dbReference type="Proteomes" id="UP001056426">
    <property type="component" value="Chromosome"/>
</dbReference>
<dbReference type="RefSeq" id="WP_250723234.1">
    <property type="nucleotide sequence ID" value="NZ_CP098400.1"/>
</dbReference>